<accession>A0ABP1QUD1</accession>
<reference evidence="1 2" key="1">
    <citation type="submission" date="2024-08" db="EMBL/GenBank/DDBJ databases">
        <authorList>
            <person name="Cucini C."/>
            <person name="Frati F."/>
        </authorList>
    </citation>
    <scope>NUCLEOTIDE SEQUENCE [LARGE SCALE GENOMIC DNA]</scope>
</reference>
<organism evidence="1 2">
    <name type="scientific">Orchesella dallaii</name>
    <dbReference type="NCBI Taxonomy" id="48710"/>
    <lineage>
        <taxon>Eukaryota</taxon>
        <taxon>Metazoa</taxon>
        <taxon>Ecdysozoa</taxon>
        <taxon>Arthropoda</taxon>
        <taxon>Hexapoda</taxon>
        <taxon>Collembola</taxon>
        <taxon>Entomobryomorpha</taxon>
        <taxon>Entomobryoidea</taxon>
        <taxon>Orchesellidae</taxon>
        <taxon>Orchesellinae</taxon>
        <taxon>Orchesella</taxon>
    </lineage>
</organism>
<keyword evidence="2" id="KW-1185">Reference proteome</keyword>
<evidence type="ECO:0000313" key="2">
    <source>
        <dbReference type="Proteomes" id="UP001642540"/>
    </source>
</evidence>
<name>A0ABP1QUD1_9HEXA</name>
<dbReference type="Proteomes" id="UP001642540">
    <property type="component" value="Unassembled WGS sequence"/>
</dbReference>
<gene>
    <name evidence="1" type="ORF">ODALV1_LOCUS13985</name>
</gene>
<proteinExistence type="predicted"/>
<comment type="caution">
    <text evidence="1">The sequence shown here is derived from an EMBL/GenBank/DDBJ whole genome shotgun (WGS) entry which is preliminary data.</text>
</comment>
<dbReference type="EMBL" id="CAXLJM020000043">
    <property type="protein sequence ID" value="CAL8110108.1"/>
    <property type="molecule type" value="Genomic_DNA"/>
</dbReference>
<sequence length="363" mass="40956">MLTWPEKVYKRKERKHFKSSSSSLLIIIIMQTKTPKSHIEAGLTFLEKSCRPITGFQNDCIGKSRATLTQSFFPEDVFTSITALDLLGDSLSPQCKAILRKFVTPESVTGTVNFNKYQHVIPDDVEDTGLYHYVFLRDGLLQNDKRILDVTRLIYLNKGQNGIIQLYYTPCEDKRKERLEAGCLSNAMRFLYYIGASEEAGKTEDYLYHWLVSGKYQEGTRYYPSPDTFLFFCSKAVSLNEKAKGRFETELVNAVKERVSMNNGGDYKSTTGDNMKRKLYPLDVALQILALNNLGKLGSSEFAENAGKLVELLKNMQEESGAWPKDALFKLGGSDTYLGGRVVSTIFAVAALQAFDKSYLAYP</sequence>
<protein>
    <submittedName>
        <fullName evidence="1">Uncharacterized protein</fullName>
    </submittedName>
</protein>
<evidence type="ECO:0000313" key="1">
    <source>
        <dbReference type="EMBL" id="CAL8110108.1"/>
    </source>
</evidence>